<dbReference type="RefSeq" id="WP_369434712.1">
    <property type="nucleotide sequence ID" value="NZ_CP160205.1"/>
</dbReference>
<evidence type="ECO:0000256" key="3">
    <source>
        <dbReference type="ARBA" id="ARBA00022801"/>
    </source>
</evidence>
<feature type="chain" id="PRO_5015685150" evidence="6">
    <location>
        <begin position="20"/>
        <end position="331"/>
    </location>
</feature>
<dbReference type="EMBL" id="QAOQ01000008">
    <property type="protein sequence ID" value="PTQ93651.1"/>
    <property type="molecule type" value="Genomic_DNA"/>
</dbReference>
<dbReference type="GO" id="GO:0004553">
    <property type="term" value="F:hydrolase activity, hydrolyzing O-glycosyl compounds"/>
    <property type="evidence" value="ECO:0007669"/>
    <property type="project" value="InterPro"/>
</dbReference>
<proteinExistence type="inferred from homology"/>
<keyword evidence="3 5" id="KW-0378">Hydrolase</keyword>
<keyword evidence="6" id="KW-0732">Signal</keyword>
<dbReference type="SUPFAM" id="SSF75005">
    <property type="entry name" value="Arabinanase/levansucrase/invertase"/>
    <property type="match status" value="1"/>
</dbReference>
<keyword evidence="8" id="KW-1185">Reference proteome</keyword>
<dbReference type="PANTHER" id="PTHR43301">
    <property type="entry name" value="ARABINAN ENDO-1,5-ALPHA-L-ARABINOSIDASE"/>
    <property type="match status" value="1"/>
</dbReference>
<comment type="similarity">
    <text evidence="2 5">Belongs to the glycosyl hydrolase 43 family.</text>
</comment>
<evidence type="ECO:0000313" key="7">
    <source>
        <dbReference type="EMBL" id="PTQ93651.1"/>
    </source>
</evidence>
<evidence type="ECO:0000256" key="5">
    <source>
        <dbReference type="RuleBase" id="RU361187"/>
    </source>
</evidence>
<evidence type="ECO:0000256" key="4">
    <source>
        <dbReference type="ARBA" id="ARBA00023295"/>
    </source>
</evidence>
<comment type="pathway">
    <text evidence="1">Glycan metabolism; L-arabinan degradation.</text>
</comment>
<evidence type="ECO:0000256" key="2">
    <source>
        <dbReference type="ARBA" id="ARBA00009865"/>
    </source>
</evidence>
<dbReference type="Proteomes" id="UP000244168">
    <property type="component" value="Unassembled WGS sequence"/>
</dbReference>
<feature type="signal peptide" evidence="6">
    <location>
        <begin position="1"/>
        <end position="19"/>
    </location>
</feature>
<dbReference type="PANTHER" id="PTHR43301:SF3">
    <property type="entry name" value="ARABINAN ENDO-1,5-ALPHA-L-ARABINOSIDASE A-RELATED"/>
    <property type="match status" value="1"/>
</dbReference>
<evidence type="ECO:0000313" key="8">
    <source>
        <dbReference type="Proteomes" id="UP000244168"/>
    </source>
</evidence>
<sequence length="331" mass="37865">MKKHIYLIALLFMTCPAFAQSTTGTLAPKPVYRDPVFNGAADPTLIWNRTKKQWFMFYTNRRATDTTDFGVSWVHGTDIGIATSADGAGWKYLGTAKINYKPDSGYTYWAPEIIEHKGLYHMYLTYVPGVFADWHHPRNIIHLTSKNLTDWKFESTLHLVNDKVIDPCVLQLPDGTWRMWYNNEADKKSIYYADSPDLYHWTDGSKVIDDQRGEGPKTFKWLNQYWMITDVWEGLAVYSSADLKTWTRQEGGNLLAGAGKGADDGVKGGHCDVRISANGRAYLYYFVHPGIRIKGSRYQQQRSSIQVVELKYEDGKIVCDRDTPTYVDLEP</sequence>
<keyword evidence="4 5" id="KW-0326">Glycosidase</keyword>
<evidence type="ECO:0000256" key="6">
    <source>
        <dbReference type="SAM" id="SignalP"/>
    </source>
</evidence>
<dbReference type="CDD" id="cd08984">
    <property type="entry name" value="GH43-like"/>
    <property type="match status" value="1"/>
</dbReference>
<accession>A0A2T5J5V2</accession>
<dbReference type="Gene3D" id="2.115.10.20">
    <property type="entry name" value="Glycosyl hydrolase domain, family 43"/>
    <property type="match status" value="1"/>
</dbReference>
<dbReference type="AlphaFoldDB" id="A0A2T5J5V2"/>
<dbReference type="GO" id="GO:0005975">
    <property type="term" value="P:carbohydrate metabolic process"/>
    <property type="evidence" value="ECO:0007669"/>
    <property type="project" value="InterPro"/>
</dbReference>
<reference evidence="7 8" key="1">
    <citation type="submission" date="2018-04" db="EMBL/GenBank/DDBJ databases">
        <title>Genomic Encyclopedia of Archaeal and Bacterial Type Strains, Phase II (KMG-II): from individual species to whole genera.</title>
        <authorList>
            <person name="Goeker M."/>
        </authorList>
    </citation>
    <scope>NUCLEOTIDE SEQUENCE [LARGE SCALE GENOMIC DNA]</scope>
    <source>
        <strain evidence="7 8">DSM 26809</strain>
    </source>
</reference>
<comment type="caution">
    <text evidence="7">The sequence shown here is derived from an EMBL/GenBank/DDBJ whole genome shotgun (WGS) entry which is preliminary data.</text>
</comment>
<evidence type="ECO:0000256" key="1">
    <source>
        <dbReference type="ARBA" id="ARBA00004834"/>
    </source>
</evidence>
<dbReference type="InterPro" id="IPR023296">
    <property type="entry name" value="Glyco_hydro_beta-prop_sf"/>
</dbReference>
<dbReference type="Pfam" id="PF04616">
    <property type="entry name" value="Glyco_hydro_43"/>
    <property type="match status" value="1"/>
</dbReference>
<gene>
    <name evidence="7" type="ORF">C8P68_108114</name>
</gene>
<dbReference type="InterPro" id="IPR050727">
    <property type="entry name" value="GH43_arabinanases"/>
</dbReference>
<dbReference type="InterPro" id="IPR006710">
    <property type="entry name" value="Glyco_hydro_43"/>
</dbReference>
<name>A0A2T5J5V2_9SPHI</name>
<organism evidence="7 8">
    <name type="scientific">Mucilaginibacter yixingensis</name>
    <dbReference type="NCBI Taxonomy" id="1295612"/>
    <lineage>
        <taxon>Bacteria</taxon>
        <taxon>Pseudomonadati</taxon>
        <taxon>Bacteroidota</taxon>
        <taxon>Sphingobacteriia</taxon>
        <taxon>Sphingobacteriales</taxon>
        <taxon>Sphingobacteriaceae</taxon>
        <taxon>Mucilaginibacter</taxon>
    </lineage>
</organism>
<protein>
    <submittedName>
        <fullName evidence="7">Glycosyl hydrolase family 43</fullName>
    </submittedName>
</protein>